<dbReference type="PANTHER" id="PTHR45718">
    <property type="entry name" value="TRANSCRIPTIONAL ACTIVATOR CUBITUS INTERRUPTUS"/>
    <property type="match status" value="1"/>
</dbReference>
<dbReference type="GO" id="GO:0008270">
    <property type="term" value="F:zinc ion binding"/>
    <property type="evidence" value="ECO:0007669"/>
    <property type="project" value="UniProtKB-KW"/>
</dbReference>
<dbReference type="PANTHER" id="PTHR45718:SF4">
    <property type="entry name" value="TRANSCRIPTIONAL ACTIVATOR CUBITUS INTERRUPTUS"/>
    <property type="match status" value="1"/>
</dbReference>
<keyword evidence="6" id="KW-0539">Nucleus</keyword>
<dbReference type="FunFam" id="3.30.160.60:FF:000031">
    <property type="entry name" value="GLI family zinc finger 3"/>
    <property type="match status" value="1"/>
</dbReference>
<dbReference type="OrthoDB" id="3437960at2759"/>
<dbReference type="SUPFAM" id="SSF57667">
    <property type="entry name" value="beta-beta-alpha zinc fingers"/>
    <property type="match status" value="2"/>
</dbReference>
<keyword evidence="2" id="KW-0479">Metal-binding</keyword>
<reference evidence="11" key="1">
    <citation type="submission" date="2021-06" db="EMBL/GenBank/DDBJ databases">
        <authorList>
            <person name="Kallberg Y."/>
            <person name="Tangrot J."/>
            <person name="Rosling A."/>
        </authorList>
    </citation>
    <scope>NUCLEOTIDE SEQUENCE</scope>
    <source>
        <strain evidence="11">BR232B</strain>
    </source>
</reference>
<keyword evidence="4 7" id="KW-0863">Zinc-finger</keyword>
<feature type="compositionally biased region" description="Polar residues" evidence="9">
    <location>
        <begin position="148"/>
        <end position="178"/>
    </location>
</feature>
<gene>
    <name evidence="11" type="ORF">PBRASI_LOCUS3605</name>
</gene>
<dbReference type="InterPro" id="IPR036236">
    <property type="entry name" value="Znf_C2H2_sf"/>
</dbReference>
<keyword evidence="5" id="KW-0862">Zinc</keyword>
<evidence type="ECO:0000313" key="11">
    <source>
        <dbReference type="EMBL" id="CAG8520618.1"/>
    </source>
</evidence>
<dbReference type="SMART" id="SM00355">
    <property type="entry name" value="ZnF_C2H2"/>
    <property type="match status" value="3"/>
</dbReference>
<organism evidence="11 12">
    <name type="scientific">Paraglomus brasilianum</name>
    <dbReference type="NCBI Taxonomy" id="144538"/>
    <lineage>
        <taxon>Eukaryota</taxon>
        <taxon>Fungi</taxon>
        <taxon>Fungi incertae sedis</taxon>
        <taxon>Mucoromycota</taxon>
        <taxon>Glomeromycotina</taxon>
        <taxon>Glomeromycetes</taxon>
        <taxon>Paraglomerales</taxon>
        <taxon>Paraglomeraceae</taxon>
        <taxon>Paraglomus</taxon>
    </lineage>
</organism>
<evidence type="ECO:0000256" key="8">
    <source>
        <dbReference type="SAM" id="Coils"/>
    </source>
</evidence>
<accession>A0A9N9A8R7</accession>
<feature type="coiled-coil region" evidence="8">
    <location>
        <begin position="226"/>
        <end position="253"/>
    </location>
</feature>
<sequence length="261" mass="29648">MTSQSASSQQSSPSSVTFDCKWSRCSLAYGSLDDLIVHIHEVHVGKKKSKYICEWANCPRIGQNQKSRFALVTHLRSHTGEKPFACDFEGCEKTFTRPDSLRKHIRSQHGNNQSQMAESPRHTISSKKRKPRSPSSSLSEESSHSSRAYRNSTHAQTHINRSNPSSRLPTLPNHSDNVYNPHRTYTSSSNTTSPNESEDESDTQGTTYYEKYLLLKAKSKYIRRENEILVDEYQNVKVRLKRLKTEKDILLDAVIAASGDE</sequence>
<comment type="subcellular location">
    <subcellularLocation>
        <location evidence="1">Nucleus</location>
    </subcellularLocation>
</comment>
<keyword evidence="3" id="KW-0677">Repeat</keyword>
<evidence type="ECO:0000256" key="4">
    <source>
        <dbReference type="ARBA" id="ARBA00022771"/>
    </source>
</evidence>
<comment type="caution">
    <text evidence="11">The sequence shown here is derived from an EMBL/GenBank/DDBJ whole genome shotgun (WGS) entry which is preliminary data.</text>
</comment>
<dbReference type="Proteomes" id="UP000789739">
    <property type="component" value="Unassembled WGS sequence"/>
</dbReference>
<keyword evidence="12" id="KW-1185">Reference proteome</keyword>
<evidence type="ECO:0000256" key="3">
    <source>
        <dbReference type="ARBA" id="ARBA00022737"/>
    </source>
</evidence>
<evidence type="ECO:0000259" key="10">
    <source>
        <dbReference type="PROSITE" id="PS50157"/>
    </source>
</evidence>
<feature type="domain" description="C2H2-type" evidence="10">
    <location>
        <begin position="84"/>
        <end position="114"/>
    </location>
</feature>
<evidence type="ECO:0000256" key="7">
    <source>
        <dbReference type="PROSITE-ProRule" id="PRU00042"/>
    </source>
</evidence>
<feature type="compositionally biased region" description="Polar residues" evidence="9">
    <location>
        <begin position="108"/>
        <end position="117"/>
    </location>
</feature>
<feature type="region of interest" description="Disordered" evidence="9">
    <location>
        <begin position="106"/>
        <end position="204"/>
    </location>
</feature>
<dbReference type="PROSITE" id="PS50157">
    <property type="entry name" value="ZINC_FINGER_C2H2_2"/>
    <property type="match status" value="3"/>
</dbReference>
<dbReference type="GO" id="GO:0000978">
    <property type="term" value="F:RNA polymerase II cis-regulatory region sequence-specific DNA binding"/>
    <property type="evidence" value="ECO:0007669"/>
    <property type="project" value="TreeGrafter"/>
</dbReference>
<dbReference type="PROSITE" id="PS00028">
    <property type="entry name" value="ZINC_FINGER_C2H2_1"/>
    <property type="match status" value="2"/>
</dbReference>
<dbReference type="GO" id="GO:0005634">
    <property type="term" value="C:nucleus"/>
    <property type="evidence" value="ECO:0007669"/>
    <property type="project" value="UniProtKB-SubCell"/>
</dbReference>
<feature type="compositionally biased region" description="Low complexity" evidence="9">
    <location>
        <begin position="186"/>
        <end position="195"/>
    </location>
</feature>
<evidence type="ECO:0000256" key="1">
    <source>
        <dbReference type="ARBA" id="ARBA00004123"/>
    </source>
</evidence>
<dbReference type="InterPro" id="IPR043359">
    <property type="entry name" value="GLI-like"/>
</dbReference>
<dbReference type="AlphaFoldDB" id="A0A9N9A8R7"/>
<proteinExistence type="predicted"/>
<evidence type="ECO:0000313" key="12">
    <source>
        <dbReference type="Proteomes" id="UP000789739"/>
    </source>
</evidence>
<dbReference type="FunFam" id="3.30.160.60:FF:000125">
    <property type="entry name" value="Putative zinc finger protein 143"/>
    <property type="match status" value="1"/>
</dbReference>
<evidence type="ECO:0000256" key="5">
    <source>
        <dbReference type="ARBA" id="ARBA00022833"/>
    </source>
</evidence>
<dbReference type="InterPro" id="IPR056436">
    <property type="entry name" value="Znf-C2H2_ZIC1-5/GLI1-3-like"/>
</dbReference>
<evidence type="ECO:0000256" key="6">
    <source>
        <dbReference type="ARBA" id="ARBA00023242"/>
    </source>
</evidence>
<dbReference type="InterPro" id="IPR013087">
    <property type="entry name" value="Znf_C2H2_type"/>
</dbReference>
<protein>
    <submittedName>
        <fullName evidence="11">2402_t:CDS:1</fullName>
    </submittedName>
</protein>
<dbReference type="Gene3D" id="3.30.160.60">
    <property type="entry name" value="Classic Zinc Finger"/>
    <property type="match status" value="3"/>
</dbReference>
<name>A0A9N9A8R7_9GLOM</name>
<evidence type="ECO:0000256" key="2">
    <source>
        <dbReference type="ARBA" id="ARBA00022723"/>
    </source>
</evidence>
<dbReference type="EMBL" id="CAJVPI010000331">
    <property type="protein sequence ID" value="CAG8520618.1"/>
    <property type="molecule type" value="Genomic_DNA"/>
</dbReference>
<dbReference type="Pfam" id="PF23561">
    <property type="entry name" value="zf-C2H2_15"/>
    <property type="match status" value="1"/>
</dbReference>
<evidence type="ECO:0000256" key="9">
    <source>
        <dbReference type="SAM" id="MobiDB-lite"/>
    </source>
</evidence>
<keyword evidence="8" id="KW-0175">Coiled coil</keyword>
<feature type="domain" description="C2H2-type" evidence="10">
    <location>
        <begin position="18"/>
        <end position="48"/>
    </location>
</feature>
<feature type="domain" description="C2H2-type" evidence="10">
    <location>
        <begin position="51"/>
        <end position="83"/>
    </location>
</feature>
<dbReference type="GO" id="GO:0000981">
    <property type="term" value="F:DNA-binding transcription factor activity, RNA polymerase II-specific"/>
    <property type="evidence" value="ECO:0007669"/>
    <property type="project" value="TreeGrafter"/>
</dbReference>